<evidence type="ECO:0000256" key="4">
    <source>
        <dbReference type="ARBA" id="ARBA00006753"/>
    </source>
</evidence>
<dbReference type="EC" id="1.1.1.3" evidence="5 14"/>
<feature type="binding site" evidence="16">
    <location>
        <position position="210"/>
    </location>
    <ligand>
        <name>L-homoserine</name>
        <dbReference type="ChEBI" id="CHEBI:57476"/>
    </ligand>
</feature>
<evidence type="ECO:0000256" key="7">
    <source>
        <dbReference type="ARBA" id="ARBA00022605"/>
    </source>
</evidence>
<dbReference type="Pfam" id="PF03447">
    <property type="entry name" value="NAD_binding_3"/>
    <property type="match status" value="1"/>
</dbReference>
<dbReference type="EMBL" id="MU005959">
    <property type="protein sequence ID" value="KAF2863825.1"/>
    <property type="molecule type" value="Genomic_DNA"/>
</dbReference>
<dbReference type="InterPro" id="IPR011147">
    <property type="entry name" value="Bifunc_Aspkin/hSer_DH"/>
</dbReference>
<dbReference type="PROSITE" id="PS01042">
    <property type="entry name" value="HOMOSER_DHGENASE"/>
    <property type="match status" value="1"/>
</dbReference>
<feature type="binding site" evidence="16">
    <location>
        <begin position="12"/>
        <end position="17"/>
    </location>
    <ligand>
        <name>NADP(+)</name>
        <dbReference type="ChEBI" id="CHEBI:58349"/>
    </ligand>
</feature>
<evidence type="ECO:0000256" key="3">
    <source>
        <dbReference type="ARBA" id="ARBA00005062"/>
    </source>
</evidence>
<dbReference type="UniPathway" id="UPA00050">
    <property type="reaction ID" value="UER00063"/>
</dbReference>
<reference evidence="21" key="1">
    <citation type="journal article" date="2020" name="Stud. Mycol.">
        <title>101 Dothideomycetes genomes: a test case for predicting lifestyles and emergence of pathogens.</title>
        <authorList>
            <person name="Haridas S."/>
            <person name="Albert R."/>
            <person name="Binder M."/>
            <person name="Bloem J."/>
            <person name="Labutti K."/>
            <person name="Salamov A."/>
            <person name="Andreopoulos B."/>
            <person name="Baker S."/>
            <person name="Barry K."/>
            <person name="Bills G."/>
            <person name="Bluhm B."/>
            <person name="Cannon C."/>
            <person name="Castanera R."/>
            <person name="Culley D."/>
            <person name="Daum C."/>
            <person name="Ezra D."/>
            <person name="Gonzalez J."/>
            <person name="Henrissat B."/>
            <person name="Kuo A."/>
            <person name="Liang C."/>
            <person name="Lipzen A."/>
            <person name="Lutzoni F."/>
            <person name="Magnuson J."/>
            <person name="Mondo S."/>
            <person name="Nolan M."/>
            <person name="Ohm R."/>
            <person name="Pangilinan J."/>
            <person name="Park H.-J."/>
            <person name="Ramirez L."/>
            <person name="Alfaro M."/>
            <person name="Sun H."/>
            <person name="Tritt A."/>
            <person name="Yoshinaga Y."/>
            <person name="Zwiers L.-H."/>
            <person name="Turgeon B."/>
            <person name="Goodwin S."/>
            <person name="Spatafora J."/>
            <person name="Crous P."/>
            <person name="Grigoriev I."/>
        </authorList>
    </citation>
    <scope>NUCLEOTIDE SEQUENCE</scope>
    <source>
        <strain evidence="21">CBS 480.64</strain>
    </source>
</reference>
<feature type="domain" description="Aspartate/homoserine dehydrogenase NAD-binding" evidence="20">
    <location>
        <begin position="12"/>
        <end position="137"/>
    </location>
</feature>
<evidence type="ECO:0000256" key="11">
    <source>
        <dbReference type="ARBA" id="ARBA00023167"/>
    </source>
</evidence>
<comment type="cofactor">
    <cofactor evidence="1">
        <name>a metal cation</name>
        <dbReference type="ChEBI" id="CHEBI:25213"/>
    </cofactor>
</comment>
<dbReference type="Pfam" id="PF00742">
    <property type="entry name" value="Homoserine_dh"/>
    <property type="match status" value="1"/>
</dbReference>
<evidence type="ECO:0000256" key="1">
    <source>
        <dbReference type="ARBA" id="ARBA00001920"/>
    </source>
</evidence>
<evidence type="ECO:0000256" key="18">
    <source>
        <dbReference type="RuleBase" id="RU004171"/>
    </source>
</evidence>
<keyword evidence="9 14" id="KW-0521">NADP</keyword>
<evidence type="ECO:0000256" key="5">
    <source>
        <dbReference type="ARBA" id="ARBA00013213"/>
    </source>
</evidence>
<comment type="catalytic activity">
    <reaction evidence="12">
        <text>L-homoserine + NADP(+) = L-aspartate 4-semialdehyde + NADPH + H(+)</text>
        <dbReference type="Rhea" id="RHEA:15761"/>
        <dbReference type="ChEBI" id="CHEBI:15378"/>
        <dbReference type="ChEBI" id="CHEBI:57476"/>
        <dbReference type="ChEBI" id="CHEBI:57783"/>
        <dbReference type="ChEBI" id="CHEBI:58349"/>
        <dbReference type="ChEBI" id="CHEBI:537519"/>
        <dbReference type="EC" id="1.1.1.3"/>
    </reaction>
    <physiologicalReaction direction="right-to-left" evidence="12">
        <dbReference type="Rhea" id="RHEA:15763"/>
    </physiologicalReaction>
</comment>
<dbReference type="Gene3D" id="3.40.50.720">
    <property type="entry name" value="NAD(P)-binding Rossmann-like Domain"/>
    <property type="match status" value="1"/>
</dbReference>
<sequence>MTPTPIFVASIGTGGVGKAFLAQLAQLHTRLSRQTPAFDIRLILLRRSSSQVLTKDYSNLGFDIQLQSGASQVTEWPEVVKFLSSAPGKVVLVDNTASAEVGEWYPEFLKKGINVVTPNKKAFSSSQELWDKIQAASPGKVLHESTVGAGLPVLTTLNDLIDTGDKVKTIEGVFSGTMSFLFNSYMPLGGSAEGGFGGEVFRAQKLGYTEPDPREDLNGLDVARKLTILARICGLKVASSQAFPVESLIPAELEQVSSEDFVKRLPEFDSVMEKRKKAAESEGKVLRYIGKINVSKSQLEVGVKAVEKSHPMAALKGSDNIICFTTERYGELPLVIQGAGAGNDVTAMGVLADLLRIARMG</sequence>
<comment type="function">
    <text evidence="13">Catalyzes the conversion of L-aspartate-beta-semialdehyde (L-Asa) to L-homoserine (L-Hse), the third step in the biosynthesis of amino acids that derive from aspartate (the aspartate family of amino acids), including methioinine and threonine, the latter of which is a precursor to isoleucine; production of homoserine leads to a branch-point in the pathway as it can either be O-phosphorylated for processing to threonine, or O-acylated for processing to methionine.</text>
</comment>
<proteinExistence type="inferred from homology"/>
<dbReference type="InterPro" id="IPR005106">
    <property type="entry name" value="Asp/hSer_DH_NAD-bd"/>
</dbReference>
<evidence type="ECO:0000256" key="15">
    <source>
        <dbReference type="PIRSR" id="PIRSR036497-1"/>
    </source>
</evidence>
<dbReference type="Gene3D" id="3.30.360.10">
    <property type="entry name" value="Dihydrodipicolinate Reductase, domain 2"/>
    <property type="match status" value="1"/>
</dbReference>
<dbReference type="OrthoDB" id="67851at2759"/>
<evidence type="ECO:0000256" key="2">
    <source>
        <dbReference type="ARBA" id="ARBA00005056"/>
    </source>
</evidence>
<dbReference type="GO" id="GO:0004412">
    <property type="term" value="F:homoserine dehydrogenase activity"/>
    <property type="evidence" value="ECO:0007669"/>
    <property type="project" value="UniProtKB-EC"/>
</dbReference>
<evidence type="ECO:0000256" key="10">
    <source>
        <dbReference type="ARBA" id="ARBA00023002"/>
    </source>
</evidence>
<comment type="pathway">
    <text evidence="2 17">Amino-acid biosynthesis; L-threonine biosynthesis; L-threonine from L-aspartate: step 3/5.</text>
</comment>
<dbReference type="GO" id="GO:0050661">
    <property type="term" value="F:NADP binding"/>
    <property type="evidence" value="ECO:0007669"/>
    <property type="project" value="InterPro"/>
</dbReference>
<dbReference type="PANTHER" id="PTHR43070">
    <property type="match status" value="1"/>
</dbReference>
<dbReference type="InterPro" id="IPR001342">
    <property type="entry name" value="HDH_cat"/>
</dbReference>
<keyword evidence="10 14" id="KW-0560">Oxidoreductase</keyword>
<comment type="pathway">
    <text evidence="3 17">Amino-acid biosynthesis; L-methionine biosynthesis via de novo pathway; L-homoserine from L-aspartate: step 3/3.</text>
</comment>
<feature type="binding site" evidence="16">
    <location>
        <position position="96"/>
    </location>
    <ligand>
        <name>NADPH</name>
        <dbReference type="ChEBI" id="CHEBI:57783"/>
    </ligand>
</feature>
<keyword evidence="11 14" id="KW-0486">Methionine biosynthesis</keyword>
<dbReference type="InterPro" id="IPR022697">
    <property type="entry name" value="HDH_short"/>
</dbReference>
<protein>
    <recommendedName>
        <fullName evidence="6 14">Homoserine dehydrogenase</fullName>
        <shortName evidence="14">HDH</shortName>
        <ecNumber evidence="5 14">1.1.1.3</ecNumber>
    </recommendedName>
</protein>
<gene>
    <name evidence="21" type="ORF">K470DRAFT_254709</name>
</gene>
<evidence type="ECO:0000259" key="19">
    <source>
        <dbReference type="Pfam" id="PF00742"/>
    </source>
</evidence>
<dbReference type="UniPathway" id="UPA00051">
    <property type="reaction ID" value="UER00465"/>
</dbReference>
<evidence type="ECO:0000256" key="17">
    <source>
        <dbReference type="RuleBase" id="RU000579"/>
    </source>
</evidence>
<feature type="active site" description="Proton donor" evidence="15">
    <location>
        <position position="225"/>
    </location>
</feature>
<dbReference type="FunFam" id="3.30.360.10:FF:000006">
    <property type="entry name" value="Bifunctional aspartokinase/homoserine dehydrogenase"/>
    <property type="match status" value="1"/>
</dbReference>
<evidence type="ECO:0000313" key="21">
    <source>
        <dbReference type="EMBL" id="KAF2863825.1"/>
    </source>
</evidence>
<keyword evidence="22" id="KW-1185">Reference proteome</keyword>
<dbReference type="GO" id="GO:0009090">
    <property type="term" value="P:homoserine biosynthetic process"/>
    <property type="evidence" value="ECO:0007669"/>
    <property type="project" value="TreeGrafter"/>
</dbReference>
<name>A0A6A7C9Z5_9PEZI</name>
<dbReference type="GO" id="GO:0009086">
    <property type="term" value="P:methionine biosynthetic process"/>
    <property type="evidence" value="ECO:0007669"/>
    <property type="project" value="UniProtKB-KW"/>
</dbReference>
<keyword evidence="7 14" id="KW-0028">Amino-acid biosynthesis</keyword>
<evidence type="ECO:0000256" key="14">
    <source>
        <dbReference type="PIRNR" id="PIRNR036497"/>
    </source>
</evidence>
<organism evidence="21 22">
    <name type="scientific">Piedraia hortae CBS 480.64</name>
    <dbReference type="NCBI Taxonomy" id="1314780"/>
    <lineage>
        <taxon>Eukaryota</taxon>
        <taxon>Fungi</taxon>
        <taxon>Dikarya</taxon>
        <taxon>Ascomycota</taxon>
        <taxon>Pezizomycotina</taxon>
        <taxon>Dothideomycetes</taxon>
        <taxon>Dothideomycetidae</taxon>
        <taxon>Capnodiales</taxon>
        <taxon>Piedraiaceae</taxon>
        <taxon>Piedraia</taxon>
    </lineage>
</organism>
<dbReference type="PANTHER" id="PTHR43070:SF5">
    <property type="entry name" value="HOMOSERINE DEHYDROGENASE"/>
    <property type="match status" value="1"/>
</dbReference>
<evidence type="ECO:0000256" key="6">
    <source>
        <dbReference type="ARBA" id="ARBA00013376"/>
    </source>
</evidence>
<dbReference type="AlphaFoldDB" id="A0A6A7C9Z5"/>
<evidence type="ECO:0000313" key="22">
    <source>
        <dbReference type="Proteomes" id="UP000799421"/>
    </source>
</evidence>
<dbReference type="GO" id="GO:0009088">
    <property type="term" value="P:threonine biosynthetic process"/>
    <property type="evidence" value="ECO:0007669"/>
    <property type="project" value="UniProtKB-UniPathway"/>
</dbReference>
<feature type="domain" description="Homoserine dehydrogenase catalytic" evidence="19">
    <location>
        <begin position="152"/>
        <end position="355"/>
    </location>
</feature>
<evidence type="ECO:0000256" key="16">
    <source>
        <dbReference type="PIRSR" id="PIRSR036497-2"/>
    </source>
</evidence>
<dbReference type="InterPro" id="IPR019811">
    <property type="entry name" value="HDH_CS"/>
</dbReference>
<keyword evidence="8 14" id="KW-0791">Threonine biosynthesis</keyword>
<dbReference type="SUPFAM" id="SSF51735">
    <property type="entry name" value="NAD(P)-binding Rossmann-fold domains"/>
    <property type="match status" value="1"/>
</dbReference>
<evidence type="ECO:0000256" key="13">
    <source>
        <dbReference type="ARBA" id="ARBA00059589"/>
    </source>
</evidence>
<dbReference type="Proteomes" id="UP000799421">
    <property type="component" value="Unassembled WGS sequence"/>
</dbReference>
<evidence type="ECO:0000256" key="12">
    <source>
        <dbReference type="ARBA" id="ARBA00048841"/>
    </source>
</evidence>
<accession>A0A6A7C9Z5</accession>
<evidence type="ECO:0000256" key="9">
    <source>
        <dbReference type="ARBA" id="ARBA00022857"/>
    </source>
</evidence>
<feature type="binding site" evidence="16">
    <location>
        <position position="120"/>
    </location>
    <ligand>
        <name>NADPH</name>
        <dbReference type="ChEBI" id="CHEBI:57783"/>
    </ligand>
</feature>
<dbReference type="InterPro" id="IPR036291">
    <property type="entry name" value="NAD(P)-bd_dom_sf"/>
</dbReference>
<dbReference type="PIRSF" id="PIRSF036497">
    <property type="entry name" value="HDH_short"/>
    <property type="match status" value="1"/>
</dbReference>
<dbReference type="SUPFAM" id="SSF55347">
    <property type="entry name" value="Glyceraldehyde-3-phosphate dehydrogenase-like, C-terminal domain"/>
    <property type="match status" value="1"/>
</dbReference>
<evidence type="ECO:0000259" key="20">
    <source>
        <dbReference type="Pfam" id="PF03447"/>
    </source>
</evidence>
<comment type="similarity">
    <text evidence="4 14 18">Belongs to the homoserine dehydrogenase family.</text>
</comment>
<evidence type="ECO:0000256" key="8">
    <source>
        <dbReference type="ARBA" id="ARBA00022697"/>
    </source>
</evidence>